<feature type="active site" description="Proton acceptor" evidence="7">
    <location>
        <position position="170"/>
    </location>
</feature>
<comment type="function">
    <text evidence="7">Involved in the gluconeogenesis. Catalyzes stereospecifically the conversion of dihydroxyacetone phosphate (DHAP) to D-glyceraldehyde-3-phosphate (G3P).</text>
</comment>
<dbReference type="GO" id="GO:0046166">
    <property type="term" value="P:glyceraldehyde-3-phosphate biosynthetic process"/>
    <property type="evidence" value="ECO:0007669"/>
    <property type="project" value="TreeGrafter"/>
</dbReference>
<feature type="active site" description="Electrophile" evidence="7">
    <location>
        <position position="98"/>
    </location>
</feature>
<gene>
    <name evidence="7 9" type="primary">tpiA</name>
    <name evidence="9" type="ORF">PNK_0957</name>
</gene>
<evidence type="ECO:0000256" key="7">
    <source>
        <dbReference type="HAMAP-Rule" id="MF_00147"/>
    </source>
</evidence>
<proteinExistence type="inferred from homology"/>
<keyword evidence="3 7" id="KW-0312">Gluconeogenesis</keyword>
<dbReference type="HAMAP" id="MF_00147_B">
    <property type="entry name" value="TIM_B"/>
    <property type="match status" value="1"/>
</dbReference>
<evidence type="ECO:0000256" key="4">
    <source>
        <dbReference type="ARBA" id="ARBA00022490"/>
    </source>
</evidence>
<dbReference type="RefSeq" id="WP_032125433.1">
    <property type="nucleotide sequence ID" value="NZ_LN879502.1"/>
</dbReference>
<sequence>MVSFHRPVVITGNWKMYKTIQEAQSFVSQLIPVVEEDDVGVWLAVPFTAIYSLAQEVQKTPLMIGAQNMNDASEGAFTGEIAGKMLKEAGASFVLLGHSERRRLYHEDNAFINRKVKRALEAGLRPVLCVGETLQEYEAGETQHVIQTQLTECLKELAAEQLKSLVIAYEPVWAIGHGQSATPEIAQEVQSFCRQVMAEQFSSELAEQLVIQYGGSVNTSNAKELLSQPDIDGLLIGGASLSLESFIQIVNDSKSKIQSQG</sequence>
<dbReference type="FunFam" id="3.20.20.70:FF:000016">
    <property type="entry name" value="Triosephosphate isomerase"/>
    <property type="match status" value="1"/>
</dbReference>
<dbReference type="PROSITE" id="PS51440">
    <property type="entry name" value="TIM_2"/>
    <property type="match status" value="1"/>
</dbReference>
<accession>A0A0U5JFR1</accession>
<evidence type="ECO:0000256" key="1">
    <source>
        <dbReference type="ARBA" id="ARBA00004680"/>
    </source>
</evidence>
<protein>
    <recommendedName>
        <fullName evidence="7 8">Triosephosphate isomerase</fullName>
        <shortName evidence="7">TIM</shortName>
        <shortName evidence="7">TPI</shortName>
        <ecNumber evidence="7 8">5.3.1.1</ecNumber>
    </recommendedName>
    <alternativeName>
        <fullName evidence="7">Triose-phosphate isomerase</fullName>
    </alternativeName>
</protein>
<dbReference type="SUPFAM" id="SSF51351">
    <property type="entry name" value="Triosephosphate isomerase (TIM)"/>
    <property type="match status" value="1"/>
</dbReference>
<dbReference type="InterPro" id="IPR013785">
    <property type="entry name" value="Aldolase_TIM"/>
</dbReference>
<evidence type="ECO:0000256" key="8">
    <source>
        <dbReference type="RuleBase" id="RU363013"/>
    </source>
</evidence>
<dbReference type="InterPro" id="IPR000652">
    <property type="entry name" value="Triosephosphate_isomerase"/>
</dbReference>
<comment type="subcellular location">
    <subcellularLocation>
        <location evidence="7 8">Cytoplasm</location>
    </subcellularLocation>
</comment>
<comment type="similarity">
    <text evidence="2 7 8">Belongs to the triosephosphate isomerase family.</text>
</comment>
<dbReference type="PANTHER" id="PTHR21139">
    <property type="entry name" value="TRIOSEPHOSPHATE ISOMERASE"/>
    <property type="match status" value="1"/>
</dbReference>
<comment type="pathway">
    <text evidence="7 8">Carbohydrate biosynthesis; gluconeogenesis.</text>
</comment>
<dbReference type="GO" id="GO:0005829">
    <property type="term" value="C:cytosol"/>
    <property type="evidence" value="ECO:0007669"/>
    <property type="project" value="TreeGrafter"/>
</dbReference>
<keyword evidence="5 7" id="KW-0324">Glycolysis</keyword>
<reference evidence="10" key="1">
    <citation type="submission" date="2015-09" db="EMBL/GenBank/DDBJ databases">
        <authorList>
            <person name="Bertelli C."/>
        </authorList>
    </citation>
    <scope>NUCLEOTIDE SEQUENCE [LARGE SCALE GENOMIC DNA]</scope>
    <source>
        <strain evidence="10">KNic</strain>
    </source>
</reference>
<feature type="binding site" evidence="7">
    <location>
        <begin position="237"/>
        <end position="238"/>
    </location>
    <ligand>
        <name>substrate</name>
    </ligand>
</feature>
<dbReference type="EC" id="5.3.1.1" evidence="7 8"/>
<evidence type="ECO:0000313" key="9">
    <source>
        <dbReference type="EMBL" id="CUI16582.1"/>
    </source>
</evidence>
<feature type="binding site" evidence="7">
    <location>
        <begin position="13"/>
        <end position="15"/>
    </location>
    <ligand>
        <name>substrate</name>
    </ligand>
</feature>
<comment type="subunit">
    <text evidence="7 8">Homodimer.</text>
</comment>
<dbReference type="GO" id="GO:0006094">
    <property type="term" value="P:gluconeogenesis"/>
    <property type="evidence" value="ECO:0007669"/>
    <property type="project" value="UniProtKB-UniRule"/>
</dbReference>
<name>A0A0U5JFR1_9BACT</name>
<dbReference type="GO" id="GO:0019563">
    <property type="term" value="P:glycerol catabolic process"/>
    <property type="evidence" value="ECO:0007669"/>
    <property type="project" value="TreeGrafter"/>
</dbReference>
<dbReference type="GO" id="GO:0004807">
    <property type="term" value="F:triose-phosphate isomerase activity"/>
    <property type="evidence" value="ECO:0007669"/>
    <property type="project" value="UniProtKB-UniRule"/>
</dbReference>
<dbReference type="InterPro" id="IPR035990">
    <property type="entry name" value="TIM_sf"/>
</dbReference>
<evidence type="ECO:0000256" key="5">
    <source>
        <dbReference type="ARBA" id="ARBA00023152"/>
    </source>
</evidence>
<comment type="catalytic activity">
    <reaction evidence="7 8">
        <text>D-glyceraldehyde 3-phosphate = dihydroxyacetone phosphate</text>
        <dbReference type="Rhea" id="RHEA:18585"/>
        <dbReference type="ChEBI" id="CHEBI:57642"/>
        <dbReference type="ChEBI" id="CHEBI:59776"/>
        <dbReference type="EC" id="5.3.1.1"/>
    </reaction>
</comment>
<dbReference type="FunCoup" id="A0A0U5JFR1">
    <property type="interactions" value="403"/>
</dbReference>
<feature type="binding site" evidence="7">
    <location>
        <position position="176"/>
    </location>
    <ligand>
        <name>substrate</name>
    </ligand>
</feature>
<dbReference type="NCBIfam" id="TIGR00419">
    <property type="entry name" value="tim"/>
    <property type="match status" value="1"/>
</dbReference>
<dbReference type="UniPathway" id="UPA00138"/>
<evidence type="ECO:0000256" key="3">
    <source>
        <dbReference type="ARBA" id="ARBA00022432"/>
    </source>
</evidence>
<comment type="pathway">
    <text evidence="1 7 8">Carbohydrate degradation; glycolysis; D-glyceraldehyde 3-phosphate from glycerone phosphate: step 1/1.</text>
</comment>
<dbReference type="PANTHER" id="PTHR21139:SF42">
    <property type="entry name" value="TRIOSEPHOSPHATE ISOMERASE"/>
    <property type="match status" value="1"/>
</dbReference>
<dbReference type="EMBL" id="LN879502">
    <property type="protein sequence ID" value="CUI16582.1"/>
    <property type="molecule type" value="Genomic_DNA"/>
</dbReference>
<dbReference type="KEGG" id="pnl:PNK_0957"/>
<dbReference type="UniPathway" id="UPA00109">
    <property type="reaction ID" value="UER00189"/>
</dbReference>
<keyword evidence="10" id="KW-1185">Reference proteome</keyword>
<keyword evidence="4 7" id="KW-0963">Cytoplasm</keyword>
<dbReference type="Gene3D" id="3.20.20.70">
    <property type="entry name" value="Aldolase class I"/>
    <property type="match status" value="1"/>
</dbReference>
<dbReference type="InParanoid" id="A0A0U5JFR1"/>
<evidence type="ECO:0000313" key="10">
    <source>
        <dbReference type="Proteomes" id="UP000069902"/>
    </source>
</evidence>
<dbReference type="STRING" id="389348.PNK_0957"/>
<dbReference type="GO" id="GO:0006096">
    <property type="term" value="P:glycolytic process"/>
    <property type="evidence" value="ECO:0007669"/>
    <property type="project" value="UniProtKB-UniRule"/>
</dbReference>
<keyword evidence="6 7" id="KW-0413">Isomerase</keyword>
<dbReference type="Pfam" id="PF00121">
    <property type="entry name" value="TIM"/>
    <property type="match status" value="1"/>
</dbReference>
<evidence type="ECO:0000256" key="6">
    <source>
        <dbReference type="ARBA" id="ARBA00023235"/>
    </source>
</evidence>
<dbReference type="AlphaFoldDB" id="A0A0U5JFR1"/>
<dbReference type="Proteomes" id="UP000069902">
    <property type="component" value="Chromosome cPNK"/>
</dbReference>
<dbReference type="CDD" id="cd00311">
    <property type="entry name" value="TIM"/>
    <property type="match status" value="1"/>
</dbReference>
<dbReference type="InterPro" id="IPR022896">
    <property type="entry name" value="TrioseP_Isoase_bac/euk"/>
</dbReference>
<organism evidence="9 10">
    <name type="scientific">Candidatus Protochlamydia naegleriophila</name>
    <dbReference type="NCBI Taxonomy" id="389348"/>
    <lineage>
        <taxon>Bacteria</taxon>
        <taxon>Pseudomonadati</taxon>
        <taxon>Chlamydiota</taxon>
        <taxon>Chlamydiia</taxon>
        <taxon>Parachlamydiales</taxon>
        <taxon>Parachlamydiaceae</taxon>
        <taxon>Candidatus Protochlamydia</taxon>
    </lineage>
</organism>
<feature type="binding site" evidence="7">
    <location>
        <position position="216"/>
    </location>
    <ligand>
        <name>substrate</name>
    </ligand>
</feature>
<dbReference type="PATRIC" id="fig|389348.3.peg.1054"/>
<evidence type="ECO:0000256" key="2">
    <source>
        <dbReference type="ARBA" id="ARBA00007422"/>
    </source>
</evidence>